<dbReference type="EMBL" id="BMXO01000001">
    <property type="protein sequence ID" value="GGW44938.1"/>
    <property type="molecule type" value="Genomic_DNA"/>
</dbReference>
<gene>
    <name evidence="1" type="ORF">GCM10007158_01920</name>
</gene>
<evidence type="ECO:0000313" key="2">
    <source>
        <dbReference type="Proteomes" id="UP000647585"/>
    </source>
</evidence>
<sequence length="338" mass="38709">MRTETRKLFNKYGQRLARLNGAENAYSSFDIEPSVQQTLETKIQDSSDFLSRINMIGVRDLVGQKLGLGINGPIAARTDVTQRDRNPIDPTTLDNHEYRCESTEYDTYLTWAKLDAWAKFPDFQSRIRNAIIKQQALDRLMMGFNGTSAAKQTDRTANPLLQDVNIGWLQKYRNHSPARVTKGHKIGKGQEFQNLDALVLEAVNSMIDPWHRDSTDLVAIVGRTLMTEEYLPKVNKYEQPTESRALDMIMAAKRIGGLNSYQAPFMLEKGIFITSFENLSIYWQEGSRRRYLKDKPERKRVENYESSNDAYVIEDYGFGCLIEDITRENAPTEEPAGE</sequence>
<dbReference type="InterPro" id="IPR006441">
    <property type="entry name" value="Phage_P2_GpN"/>
</dbReference>
<dbReference type="Proteomes" id="UP000647585">
    <property type="component" value="Unassembled WGS sequence"/>
</dbReference>
<keyword evidence="2" id="KW-1185">Reference proteome</keyword>
<dbReference type="Pfam" id="PF05125">
    <property type="entry name" value="Phage_cap_P2"/>
    <property type="match status" value="1"/>
</dbReference>
<dbReference type="NCBIfam" id="TIGR01551">
    <property type="entry name" value="major_capsid_P2"/>
    <property type="match status" value="1"/>
</dbReference>
<name>A0ABQ2WA36_9GAMM</name>
<protein>
    <submittedName>
        <fullName evidence="1">Phage capsid protein</fullName>
    </submittedName>
</protein>
<comment type="caution">
    <text evidence="1">The sequence shown here is derived from an EMBL/GenBank/DDBJ whole genome shotgun (WGS) entry which is preliminary data.</text>
</comment>
<dbReference type="RefSeq" id="WP_193460720.1">
    <property type="nucleotide sequence ID" value="NZ_BMXO01000001.1"/>
</dbReference>
<evidence type="ECO:0000313" key="1">
    <source>
        <dbReference type="EMBL" id="GGW44938.1"/>
    </source>
</evidence>
<accession>A0ABQ2WA36</accession>
<reference evidence="2" key="1">
    <citation type="journal article" date="2019" name="Int. J. Syst. Evol. Microbiol.">
        <title>The Global Catalogue of Microorganisms (GCM) 10K type strain sequencing project: providing services to taxonomists for standard genome sequencing and annotation.</title>
        <authorList>
            <consortium name="The Broad Institute Genomics Platform"/>
            <consortium name="The Broad Institute Genome Sequencing Center for Infectious Disease"/>
            <person name="Wu L."/>
            <person name="Ma J."/>
        </authorList>
    </citation>
    <scope>NUCLEOTIDE SEQUENCE [LARGE SCALE GENOMIC DNA]</scope>
    <source>
        <strain evidence="2">KCTC 22157</strain>
    </source>
</reference>
<proteinExistence type="predicted"/>
<organism evidence="1 2">
    <name type="scientific">Halomonas johnsoniae</name>
    <dbReference type="NCBI Taxonomy" id="502832"/>
    <lineage>
        <taxon>Bacteria</taxon>
        <taxon>Pseudomonadati</taxon>
        <taxon>Pseudomonadota</taxon>
        <taxon>Gammaproteobacteria</taxon>
        <taxon>Oceanospirillales</taxon>
        <taxon>Halomonadaceae</taxon>
        <taxon>Halomonas</taxon>
    </lineage>
</organism>